<organism evidence="2 3">
    <name type="scientific">Ideonella aquatica</name>
    <dbReference type="NCBI Taxonomy" id="2824119"/>
    <lineage>
        <taxon>Bacteria</taxon>
        <taxon>Pseudomonadati</taxon>
        <taxon>Pseudomonadota</taxon>
        <taxon>Betaproteobacteria</taxon>
        <taxon>Burkholderiales</taxon>
        <taxon>Sphaerotilaceae</taxon>
        <taxon>Ideonella</taxon>
    </lineage>
</organism>
<dbReference type="EMBL" id="JAGQDE010000005">
    <property type="protein sequence ID" value="MBQ0958944.1"/>
    <property type="molecule type" value="Genomic_DNA"/>
</dbReference>
<feature type="region of interest" description="Disordered" evidence="1">
    <location>
        <begin position="1"/>
        <end position="21"/>
    </location>
</feature>
<evidence type="ECO:0000256" key="1">
    <source>
        <dbReference type="SAM" id="MobiDB-lite"/>
    </source>
</evidence>
<sequence length="121" mass="13181">MAAVTPLAGAAVPATATERAGTRHDLLRRVGQRSIKVATVRLDADGRLTLLWARPDELKPLRGRIAELNAEPQLHLDAPPPASAPAFANTSWVVPRGDPRFTQALREHLQRFDDLLLGPAR</sequence>
<name>A0A940YGH1_9BURK</name>
<evidence type="ECO:0000313" key="3">
    <source>
        <dbReference type="Proteomes" id="UP000678374"/>
    </source>
</evidence>
<dbReference type="RefSeq" id="WP_210801455.1">
    <property type="nucleotide sequence ID" value="NZ_JAGQDE010000005.1"/>
</dbReference>
<gene>
    <name evidence="2" type="ORF">KAK06_08225</name>
</gene>
<dbReference type="Proteomes" id="UP000678374">
    <property type="component" value="Unassembled WGS sequence"/>
</dbReference>
<comment type="caution">
    <text evidence="2">The sequence shown here is derived from an EMBL/GenBank/DDBJ whole genome shotgun (WGS) entry which is preliminary data.</text>
</comment>
<accession>A0A940YGH1</accession>
<reference evidence="2" key="1">
    <citation type="submission" date="2021-04" db="EMBL/GenBank/DDBJ databases">
        <title>The genome sequence of Ideonella sp. 4Y11.</title>
        <authorList>
            <person name="Liu Y."/>
        </authorList>
    </citation>
    <scope>NUCLEOTIDE SEQUENCE</scope>
    <source>
        <strain evidence="2">4Y11</strain>
    </source>
</reference>
<protein>
    <submittedName>
        <fullName evidence="2">Uncharacterized protein</fullName>
    </submittedName>
</protein>
<evidence type="ECO:0000313" key="2">
    <source>
        <dbReference type="EMBL" id="MBQ0958944.1"/>
    </source>
</evidence>
<proteinExistence type="predicted"/>
<dbReference type="AlphaFoldDB" id="A0A940YGH1"/>
<keyword evidence="3" id="KW-1185">Reference proteome</keyword>